<feature type="binding site" evidence="4">
    <location>
        <position position="53"/>
    </location>
    <ligand>
        <name>substrate</name>
    </ligand>
</feature>
<keyword evidence="2 4" id="KW-0547">Nucleotide-binding</keyword>
<evidence type="ECO:0000256" key="3">
    <source>
        <dbReference type="ARBA" id="ARBA00022840"/>
    </source>
</evidence>
<name>A0A9D9IS06_9BACT</name>
<comment type="catalytic activity">
    <reaction evidence="5">
        <text>(6S)-5-formyl-5,6,7,8-tetrahydrofolate + ATP = (6R)-5,10-methenyltetrahydrofolate + ADP + phosphate</text>
        <dbReference type="Rhea" id="RHEA:10488"/>
        <dbReference type="ChEBI" id="CHEBI:30616"/>
        <dbReference type="ChEBI" id="CHEBI:43474"/>
        <dbReference type="ChEBI" id="CHEBI:57455"/>
        <dbReference type="ChEBI" id="CHEBI:57457"/>
        <dbReference type="ChEBI" id="CHEBI:456216"/>
        <dbReference type="EC" id="6.3.3.2"/>
    </reaction>
</comment>
<dbReference type="InterPro" id="IPR002698">
    <property type="entry name" value="FTHF_cligase"/>
</dbReference>
<dbReference type="InterPro" id="IPR024185">
    <property type="entry name" value="FTHF_cligase-like_sf"/>
</dbReference>
<dbReference type="Gene3D" id="3.40.50.10420">
    <property type="entry name" value="NagB/RpiA/CoA transferase-like"/>
    <property type="match status" value="1"/>
</dbReference>
<evidence type="ECO:0000313" key="7">
    <source>
        <dbReference type="Proteomes" id="UP000823771"/>
    </source>
</evidence>
<sequence length="182" mass="20290">MMKSLEAEFLASGDLFSLHGPVEETVRIMSELERLEQFRNTSCVLAYMSMPGEVQTPDYVARWRAAGKRVVLPRVVGETLELREYDPAALVSGYRGIPEPSEAAPLVRSSEVGLAVVPGVAFSFQKGPDGVERFYRLGRGGGFYDRLLPMLDCPLVGVCYPFRFVDSLPLDEWDMPLDLVVR</sequence>
<dbReference type="Pfam" id="PF01812">
    <property type="entry name" value="5-FTHF_cyc-lig"/>
    <property type="match status" value="1"/>
</dbReference>
<organism evidence="6 7">
    <name type="scientific">Candidatus Cryptobacteroides excrementipullorum</name>
    <dbReference type="NCBI Taxonomy" id="2840761"/>
    <lineage>
        <taxon>Bacteria</taxon>
        <taxon>Pseudomonadati</taxon>
        <taxon>Bacteroidota</taxon>
        <taxon>Bacteroidia</taxon>
        <taxon>Bacteroidales</taxon>
        <taxon>Candidatus Cryptobacteroides</taxon>
    </lineage>
</organism>
<dbReference type="EC" id="6.3.3.2" evidence="5"/>
<comment type="caution">
    <text evidence="6">The sequence shown here is derived from an EMBL/GenBank/DDBJ whole genome shotgun (WGS) entry which is preliminary data.</text>
</comment>
<reference evidence="6" key="1">
    <citation type="submission" date="2020-10" db="EMBL/GenBank/DDBJ databases">
        <authorList>
            <person name="Gilroy R."/>
        </authorList>
    </citation>
    <scope>NUCLEOTIDE SEQUENCE</scope>
    <source>
        <strain evidence="6">2478</strain>
    </source>
</reference>
<comment type="similarity">
    <text evidence="1 5">Belongs to the 5-formyltetrahydrofolate cyclo-ligase family.</text>
</comment>
<reference evidence="6" key="2">
    <citation type="journal article" date="2021" name="PeerJ">
        <title>Extensive microbial diversity within the chicken gut microbiome revealed by metagenomics and culture.</title>
        <authorList>
            <person name="Gilroy R."/>
            <person name="Ravi A."/>
            <person name="Getino M."/>
            <person name="Pursley I."/>
            <person name="Horton D.L."/>
            <person name="Alikhan N.F."/>
            <person name="Baker D."/>
            <person name="Gharbi K."/>
            <person name="Hall N."/>
            <person name="Watson M."/>
            <person name="Adriaenssens E.M."/>
            <person name="Foster-Nyarko E."/>
            <person name="Jarju S."/>
            <person name="Secka A."/>
            <person name="Antonio M."/>
            <person name="Oren A."/>
            <person name="Chaudhuri R.R."/>
            <person name="La Ragione R."/>
            <person name="Hildebrand F."/>
            <person name="Pallen M.J."/>
        </authorList>
    </citation>
    <scope>NUCLEOTIDE SEQUENCE</scope>
    <source>
        <strain evidence="6">2478</strain>
    </source>
</reference>
<dbReference type="PANTHER" id="PTHR23407:SF1">
    <property type="entry name" value="5-FORMYLTETRAHYDROFOLATE CYCLO-LIGASE"/>
    <property type="match status" value="1"/>
</dbReference>
<dbReference type="InterPro" id="IPR037171">
    <property type="entry name" value="NagB/RpiA_transferase-like"/>
</dbReference>
<keyword evidence="5" id="KW-0479">Metal-binding</keyword>
<evidence type="ECO:0000313" key="6">
    <source>
        <dbReference type="EMBL" id="MBO8477712.1"/>
    </source>
</evidence>
<dbReference type="GO" id="GO:0046872">
    <property type="term" value="F:metal ion binding"/>
    <property type="evidence" value="ECO:0007669"/>
    <property type="project" value="UniProtKB-KW"/>
</dbReference>
<dbReference type="Proteomes" id="UP000823771">
    <property type="component" value="Unassembled WGS sequence"/>
</dbReference>
<dbReference type="GO" id="GO:0009396">
    <property type="term" value="P:folic acid-containing compound biosynthetic process"/>
    <property type="evidence" value="ECO:0007669"/>
    <property type="project" value="TreeGrafter"/>
</dbReference>
<dbReference type="GO" id="GO:0035999">
    <property type="term" value="P:tetrahydrofolate interconversion"/>
    <property type="evidence" value="ECO:0007669"/>
    <property type="project" value="TreeGrafter"/>
</dbReference>
<protein>
    <recommendedName>
        <fullName evidence="5">5-formyltetrahydrofolate cyclo-ligase</fullName>
        <ecNumber evidence="5">6.3.3.2</ecNumber>
    </recommendedName>
</protein>
<proteinExistence type="inferred from homology"/>
<feature type="binding site" evidence="4">
    <location>
        <begin position="136"/>
        <end position="144"/>
    </location>
    <ligand>
        <name>ATP</name>
        <dbReference type="ChEBI" id="CHEBI:30616"/>
    </ligand>
</feature>
<accession>A0A9D9IS06</accession>
<dbReference type="PANTHER" id="PTHR23407">
    <property type="entry name" value="ATPASE INHIBITOR/5-FORMYLTETRAHYDROFOLATE CYCLO-LIGASE"/>
    <property type="match status" value="1"/>
</dbReference>
<comment type="cofactor">
    <cofactor evidence="5">
        <name>Mg(2+)</name>
        <dbReference type="ChEBI" id="CHEBI:18420"/>
    </cofactor>
</comment>
<gene>
    <name evidence="6" type="ORF">IAB80_02270</name>
</gene>
<keyword evidence="5" id="KW-0460">Magnesium</keyword>
<dbReference type="GO" id="GO:0005524">
    <property type="term" value="F:ATP binding"/>
    <property type="evidence" value="ECO:0007669"/>
    <property type="project" value="UniProtKB-KW"/>
</dbReference>
<evidence type="ECO:0000256" key="2">
    <source>
        <dbReference type="ARBA" id="ARBA00022741"/>
    </source>
</evidence>
<evidence type="ECO:0000256" key="4">
    <source>
        <dbReference type="PIRSR" id="PIRSR006806-1"/>
    </source>
</evidence>
<evidence type="ECO:0000256" key="5">
    <source>
        <dbReference type="RuleBase" id="RU361279"/>
    </source>
</evidence>
<dbReference type="AlphaFoldDB" id="A0A9D9IS06"/>
<dbReference type="EMBL" id="JADILZ010000023">
    <property type="protein sequence ID" value="MBO8477712.1"/>
    <property type="molecule type" value="Genomic_DNA"/>
</dbReference>
<evidence type="ECO:0000256" key="1">
    <source>
        <dbReference type="ARBA" id="ARBA00010638"/>
    </source>
</evidence>
<dbReference type="SUPFAM" id="SSF100950">
    <property type="entry name" value="NagB/RpiA/CoA transferase-like"/>
    <property type="match status" value="1"/>
</dbReference>
<keyword evidence="6" id="KW-0436">Ligase</keyword>
<feature type="binding site" evidence="4">
    <location>
        <position position="48"/>
    </location>
    <ligand>
        <name>substrate</name>
    </ligand>
</feature>
<dbReference type="NCBIfam" id="TIGR02727">
    <property type="entry name" value="MTHFS_bact"/>
    <property type="match status" value="1"/>
</dbReference>
<dbReference type="PIRSF" id="PIRSF006806">
    <property type="entry name" value="FTHF_cligase"/>
    <property type="match status" value="1"/>
</dbReference>
<keyword evidence="3 4" id="KW-0067">ATP-binding</keyword>
<dbReference type="GO" id="GO:0030272">
    <property type="term" value="F:5-formyltetrahydrofolate cyclo-ligase activity"/>
    <property type="evidence" value="ECO:0007669"/>
    <property type="project" value="UniProtKB-EC"/>
</dbReference>